<comment type="catalytic activity">
    <reaction evidence="3">
        <text>(sulfur carrier)-H + L-cysteine = (sulfur carrier)-SH + L-alanine</text>
        <dbReference type="Rhea" id="RHEA:43892"/>
        <dbReference type="Rhea" id="RHEA-COMP:14737"/>
        <dbReference type="Rhea" id="RHEA-COMP:14739"/>
        <dbReference type="ChEBI" id="CHEBI:29917"/>
        <dbReference type="ChEBI" id="CHEBI:35235"/>
        <dbReference type="ChEBI" id="CHEBI:57972"/>
        <dbReference type="ChEBI" id="CHEBI:64428"/>
        <dbReference type="EC" id="2.8.1.7"/>
    </reaction>
</comment>
<organism evidence="5 6">
    <name type="scientific">Kibdelosporangium lantanae</name>
    <dbReference type="NCBI Taxonomy" id="1497396"/>
    <lineage>
        <taxon>Bacteria</taxon>
        <taxon>Bacillati</taxon>
        <taxon>Actinomycetota</taxon>
        <taxon>Actinomycetes</taxon>
        <taxon>Pseudonocardiales</taxon>
        <taxon>Pseudonocardiaceae</taxon>
        <taxon>Kibdelosporangium</taxon>
    </lineage>
</organism>
<evidence type="ECO:0000259" key="4">
    <source>
        <dbReference type="Pfam" id="PF00266"/>
    </source>
</evidence>
<dbReference type="InterPro" id="IPR015424">
    <property type="entry name" value="PyrdxlP-dep_Trfase"/>
</dbReference>
<dbReference type="PANTHER" id="PTHR11601">
    <property type="entry name" value="CYSTEINE DESULFURYLASE FAMILY MEMBER"/>
    <property type="match status" value="1"/>
</dbReference>
<feature type="non-terminal residue" evidence="5">
    <location>
        <position position="186"/>
    </location>
</feature>
<evidence type="ECO:0000256" key="3">
    <source>
        <dbReference type="ARBA" id="ARBA00050776"/>
    </source>
</evidence>
<protein>
    <submittedName>
        <fullName evidence="5">Cysteine desulfurase family protein</fullName>
    </submittedName>
</protein>
<sequence>MTYLDHAATTPMLPEAVAAMTEAMSVPGNASSLHSSGRRARRVAEEARESIAEALGARPSEVIFTAGGTESDNLAVKGIFWARKRPRLVVSSVEHHAVLDAAQWLEEHDGADVTWLPVDRDGRVDPDVLKATLDDDVALVTTMWANNEVGTVNPVRELAEVNYVGGHAVGVPDGGPGMPITHWSTT</sequence>
<name>A0ABW3MK41_9PSEU</name>
<dbReference type="SUPFAM" id="SSF53383">
    <property type="entry name" value="PLP-dependent transferases"/>
    <property type="match status" value="1"/>
</dbReference>
<evidence type="ECO:0000313" key="6">
    <source>
        <dbReference type="Proteomes" id="UP001597045"/>
    </source>
</evidence>
<proteinExistence type="inferred from homology"/>
<accession>A0ABW3MK41</accession>
<dbReference type="Pfam" id="PF00266">
    <property type="entry name" value="Aminotran_5"/>
    <property type="match status" value="1"/>
</dbReference>
<dbReference type="InterPro" id="IPR000192">
    <property type="entry name" value="Aminotrans_V_dom"/>
</dbReference>
<comment type="cofactor">
    <cofactor evidence="1">
        <name>pyridoxal 5'-phosphate</name>
        <dbReference type="ChEBI" id="CHEBI:597326"/>
    </cofactor>
</comment>
<comment type="caution">
    <text evidence="5">The sequence shown here is derived from an EMBL/GenBank/DDBJ whole genome shotgun (WGS) entry which is preliminary data.</text>
</comment>
<dbReference type="EMBL" id="JBHTIS010002413">
    <property type="protein sequence ID" value="MFD1049805.1"/>
    <property type="molecule type" value="Genomic_DNA"/>
</dbReference>
<dbReference type="Gene3D" id="1.10.260.50">
    <property type="match status" value="1"/>
</dbReference>
<comment type="similarity">
    <text evidence="2">Belongs to the class-V pyridoxal-phosphate-dependent aminotransferase family. NifS/IscS subfamily.</text>
</comment>
<keyword evidence="6" id="KW-1185">Reference proteome</keyword>
<dbReference type="Gene3D" id="3.90.1150.10">
    <property type="entry name" value="Aspartate Aminotransferase, domain 1"/>
    <property type="match status" value="1"/>
</dbReference>
<dbReference type="InterPro" id="IPR015422">
    <property type="entry name" value="PyrdxlP-dep_Trfase_small"/>
</dbReference>
<evidence type="ECO:0000313" key="5">
    <source>
        <dbReference type="EMBL" id="MFD1049805.1"/>
    </source>
</evidence>
<dbReference type="InterPro" id="IPR015421">
    <property type="entry name" value="PyrdxlP-dep_Trfase_major"/>
</dbReference>
<feature type="domain" description="Aminotransferase class V" evidence="4">
    <location>
        <begin position="2"/>
        <end position="161"/>
    </location>
</feature>
<reference evidence="6" key="1">
    <citation type="journal article" date="2019" name="Int. J. Syst. Evol. Microbiol.">
        <title>The Global Catalogue of Microorganisms (GCM) 10K type strain sequencing project: providing services to taxonomists for standard genome sequencing and annotation.</title>
        <authorList>
            <consortium name="The Broad Institute Genomics Platform"/>
            <consortium name="The Broad Institute Genome Sequencing Center for Infectious Disease"/>
            <person name="Wu L."/>
            <person name="Ma J."/>
        </authorList>
    </citation>
    <scope>NUCLEOTIDE SEQUENCE [LARGE SCALE GENOMIC DNA]</scope>
    <source>
        <strain evidence="6">JCM 31486</strain>
    </source>
</reference>
<dbReference type="Gene3D" id="3.40.640.10">
    <property type="entry name" value="Type I PLP-dependent aspartate aminotransferase-like (Major domain)"/>
    <property type="match status" value="1"/>
</dbReference>
<dbReference type="Proteomes" id="UP001597045">
    <property type="component" value="Unassembled WGS sequence"/>
</dbReference>
<gene>
    <name evidence="5" type="ORF">ACFQ1S_31870</name>
</gene>
<dbReference type="PANTHER" id="PTHR11601:SF34">
    <property type="entry name" value="CYSTEINE DESULFURASE"/>
    <property type="match status" value="1"/>
</dbReference>
<evidence type="ECO:0000256" key="2">
    <source>
        <dbReference type="ARBA" id="ARBA00006490"/>
    </source>
</evidence>
<evidence type="ECO:0000256" key="1">
    <source>
        <dbReference type="ARBA" id="ARBA00001933"/>
    </source>
</evidence>